<feature type="domain" description="Sushi" evidence="5">
    <location>
        <begin position="650"/>
        <end position="703"/>
    </location>
</feature>
<dbReference type="Gene3D" id="2.10.70.10">
    <property type="entry name" value="Complement Module, domain 1"/>
    <property type="match status" value="9"/>
</dbReference>
<keyword evidence="2 3" id="KW-1015">Disulfide bond</keyword>
<dbReference type="GO" id="GO:0060074">
    <property type="term" value="P:synapse maturation"/>
    <property type="evidence" value="ECO:0007669"/>
    <property type="project" value="TreeGrafter"/>
</dbReference>
<feature type="region of interest" description="Disordered" evidence="4">
    <location>
        <begin position="1546"/>
        <end position="1591"/>
    </location>
</feature>
<feature type="domain" description="Sushi" evidence="5">
    <location>
        <begin position="528"/>
        <end position="583"/>
    </location>
</feature>
<proteinExistence type="predicted"/>
<organism evidence="6 7">
    <name type="scientific">Tropilaelaps mercedesae</name>
    <dbReference type="NCBI Taxonomy" id="418985"/>
    <lineage>
        <taxon>Eukaryota</taxon>
        <taxon>Metazoa</taxon>
        <taxon>Ecdysozoa</taxon>
        <taxon>Arthropoda</taxon>
        <taxon>Chelicerata</taxon>
        <taxon>Arachnida</taxon>
        <taxon>Acari</taxon>
        <taxon>Parasitiformes</taxon>
        <taxon>Mesostigmata</taxon>
        <taxon>Gamasina</taxon>
        <taxon>Dermanyssoidea</taxon>
        <taxon>Laelapidae</taxon>
        <taxon>Tropilaelaps</taxon>
    </lineage>
</organism>
<dbReference type="STRING" id="418985.A0A1V9XZE8"/>
<comment type="caution">
    <text evidence="6">The sequence shown here is derived from an EMBL/GenBank/DDBJ whole genome shotgun (WGS) entry which is preliminary data.</text>
</comment>
<feature type="disulfide bond" evidence="3">
    <location>
        <begin position="554"/>
        <end position="581"/>
    </location>
</feature>
<dbReference type="EMBL" id="MNPL01001714">
    <property type="protein sequence ID" value="OQR78877.1"/>
    <property type="molecule type" value="Genomic_DNA"/>
</dbReference>
<dbReference type="PROSITE" id="PS50923">
    <property type="entry name" value="SUSHI"/>
    <property type="match status" value="10"/>
</dbReference>
<evidence type="ECO:0000256" key="3">
    <source>
        <dbReference type="PROSITE-ProRule" id="PRU00302"/>
    </source>
</evidence>
<dbReference type="SMART" id="SM00032">
    <property type="entry name" value="CCP"/>
    <property type="match status" value="14"/>
</dbReference>
<feature type="domain" description="Sushi" evidence="5">
    <location>
        <begin position="800"/>
        <end position="853"/>
    </location>
</feature>
<feature type="compositionally biased region" description="Polar residues" evidence="4">
    <location>
        <begin position="1556"/>
        <end position="1574"/>
    </location>
</feature>
<evidence type="ECO:0000256" key="1">
    <source>
        <dbReference type="ARBA" id="ARBA00022737"/>
    </source>
</evidence>
<keyword evidence="1" id="KW-0677">Repeat</keyword>
<comment type="caution">
    <text evidence="3">Lacks conserved residue(s) required for the propagation of feature annotation.</text>
</comment>
<feature type="compositionally biased region" description="Basic and acidic residues" evidence="4">
    <location>
        <begin position="224"/>
        <end position="238"/>
    </location>
</feature>
<dbReference type="Pfam" id="PF00084">
    <property type="entry name" value="Sushi"/>
    <property type="match status" value="7"/>
</dbReference>
<feature type="disulfide bond" evidence="3">
    <location>
        <begin position="320"/>
        <end position="363"/>
    </location>
</feature>
<feature type="region of interest" description="Disordered" evidence="4">
    <location>
        <begin position="201"/>
        <end position="238"/>
    </location>
</feature>
<feature type="compositionally biased region" description="Polar residues" evidence="4">
    <location>
        <begin position="1655"/>
        <end position="1674"/>
    </location>
</feature>
<reference evidence="6 7" key="1">
    <citation type="journal article" date="2017" name="Gigascience">
        <title>Draft genome of the honey bee ectoparasitic mite, Tropilaelaps mercedesae, is shaped by the parasitic life history.</title>
        <authorList>
            <person name="Dong X."/>
            <person name="Armstrong S.D."/>
            <person name="Xia D."/>
            <person name="Makepeace B.L."/>
            <person name="Darby A.C."/>
            <person name="Kadowaki T."/>
        </authorList>
    </citation>
    <scope>NUCLEOTIDE SEQUENCE [LARGE SCALE GENOMIC DNA]</scope>
    <source>
        <strain evidence="6">Wuxi-XJTLU</strain>
    </source>
</reference>
<evidence type="ECO:0000313" key="6">
    <source>
        <dbReference type="EMBL" id="OQR78877.1"/>
    </source>
</evidence>
<feature type="domain" description="Sushi" evidence="5">
    <location>
        <begin position="1706"/>
        <end position="1773"/>
    </location>
</feature>
<gene>
    <name evidence="6" type="ORF">BIW11_06115</name>
</gene>
<feature type="domain" description="Sushi" evidence="5">
    <location>
        <begin position="721"/>
        <end position="775"/>
    </location>
</feature>
<dbReference type="OrthoDB" id="6107927at2759"/>
<evidence type="ECO:0000256" key="4">
    <source>
        <dbReference type="SAM" id="MobiDB-lite"/>
    </source>
</evidence>
<keyword evidence="7" id="KW-1185">Reference proteome</keyword>
<feature type="compositionally biased region" description="Low complexity" evidence="4">
    <location>
        <begin position="1576"/>
        <end position="1585"/>
    </location>
</feature>
<dbReference type="InterPro" id="IPR035976">
    <property type="entry name" value="Sushi/SCR/CCP_sf"/>
</dbReference>
<dbReference type="CDD" id="cd00033">
    <property type="entry name" value="CCP"/>
    <property type="match status" value="7"/>
</dbReference>
<dbReference type="PANTHER" id="PTHR45656">
    <property type="entry name" value="PROTEIN CBR-CLEC-78"/>
    <property type="match status" value="1"/>
</dbReference>
<feature type="domain" description="Sushi" evidence="5">
    <location>
        <begin position="593"/>
        <end position="646"/>
    </location>
</feature>
<name>A0A1V9XZE8_9ACAR</name>
<dbReference type="Proteomes" id="UP000192247">
    <property type="component" value="Unassembled WGS sequence"/>
</dbReference>
<dbReference type="GO" id="GO:0043025">
    <property type="term" value="C:neuronal cell body"/>
    <property type="evidence" value="ECO:0007669"/>
    <property type="project" value="TreeGrafter"/>
</dbReference>
<feature type="region of interest" description="Disordered" evidence="4">
    <location>
        <begin position="1433"/>
        <end position="1460"/>
    </location>
</feature>
<dbReference type="PANTHER" id="PTHR45656:SF2">
    <property type="entry name" value="SEIZURE 6-LIKE PROTEIN 2"/>
    <property type="match status" value="1"/>
</dbReference>
<feature type="domain" description="Sushi" evidence="5">
    <location>
        <begin position="451"/>
        <end position="511"/>
    </location>
</feature>
<evidence type="ECO:0000259" key="5">
    <source>
        <dbReference type="PROSITE" id="PS50923"/>
    </source>
</evidence>
<feature type="compositionally biased region" description="Basic and acidic residues" evidence="4">
    <location>
        <begin position="1675"/>
        <end position="1685"/>
    </location>
</feature>
<evidence type="ECO:0000256" key="2">
    <source>
        <dbReference type="ARBA" id="ARBA00023157"/>
    </source>
</evidence>
<accession>A0A1V9XZE8</accession>
<feature type="domain" description="Sushi" evidence="5">
    <location>
        <begin position="388"/>
        <end position="445"/>
    </location>
</feature>
<dbReference type="InParanoid" id="A0A1V9XZE8"/>
<protein>
    <recommendedName>
        <fullName evidence="5">Sushi domain-containing protein</fullName>
    </recommendedName>
</protein>
<dbReference type="SUPFAM" id="SSF57535">
    <property type="entry name" value="Complement control module/SCR domain"/>
    <property type="match status" value="10"/>
</dbReference>
<feature type="compositionally biased region" description="Basic and acidic residues" evidence="4">
    <location>
        <begin position="204"/>
        <end position="213"/>
    </location>
</feature>
<sequence>MKCPFDHRNWSLQNLDDIASWIAHNEGNVLILNRNFIENTTESQSLASAMLMRMNDPFFQFFGKMATDEKASLGRHEVLERFKASAEFRRLVKKVHEEYSLDHDDDEMILRRIYGAHYPEVLDDRILPYADSVTALVKARAALPHLESSIKSNSIPYMEDVVRFTHEENNMDQSGDEQTLEELVHNDMLESILIQREVDEELEKEGSQNRQELEGGQGGETEEERSQRKVRARGDADRLLPTRRRNQDYFERNLTQVLDGTKAAMQEESLRTSYMTHLKLVIKHIIKHRIPKSDWPQFLQRFQLEQLMSVIEDVDPSPACPHPREIGFDMIRNGIPFVDRTGRALVIECNEGYTLHGPKEMFCDNGKWITRENRMPICVATGVISSPSNCDMPPPGLIPHGSLVPRGTTMRVECDPKYVLRGSPEIFCDRGRWMPASGNMPTCISNFRDVELCYSNPPESPVNGSVTEAHMLTSGKVVVRFMCNEGFGLHGADYAKCDFGTWAPLAPICVPNSKDEIPHNVEMPQTPVRCTALRIPHGRVHYYAEGPIYARLTCSAGYRLSGQPKIMCNDDGEWAAPKPSCVDLGRNDIYTQPTCPRLSAPLNGEVQYVTSTAARFLCNPGYRLDGRNDITCYQGRWSDVSPRCIRNVIGGCNPDEPVKGLNAIVFAYSDGRWFECQAGYELSGLKVQFCRNGVWDQEPICTAPPGSLWLNSTESRIYPAPECPLPPRTDDLIVVPRGSTVYYRCLRRDAQLVGPSSTECMGGHWTNPEPPVCLHRAPPPPAPASQTTRRPPPLGYASQHRCYPAKILGGDGYLFSEGRSIRYQCHTEYFIRGESTLQCENSRWSDRLPQCVPIEGHNWPLENGEIFLEGLRCRLPTSNSYSQLKLSERGRRVTYTCSNSQMTSDKICSSHGQWEGPMVDCGTKGVCEPQDILNGRFYQYGDDVGYIQCNHNFVLEYSPSRQRIQQVYCRQNSGVWDFGVRPPRCVPDQSPDNRPASEEVSINEPNNTRFLIDECPPPQVSSNYTWFIQGEGRRITLGCKGQPRKRSVGQLTCSSSGSWLHNVGSSSCREQVSSACSMGNQKIINGEYFVYDEKHYLFQCNKGYKLEGASMAVCPGYRPNYPKDIAELDSNFVLPRCVKNDNDYRPGTWEALDPSLDPHFEGRQCHWPIELANVSSSEYLISQGGRYVTFRCSGLDKKIFCENGQWHGDNLACLMRQHQHRGCGEVLPNEPRFGTYFQYQGSRNATRLYYFQCYTGYELLGQAIVPCTDSAPEEPECIPELDPSDRTLIKVRNPQPTVAVHCSVPPARIEGGYIAVQSFGDRVTIKCRPGYFLEGSTTSMKTITCTEERWSNNWPKCSLRGDVVSLRSPRYDPFGREIPQQLTGDKAALQNSLLRAQFLEHTRQMAEFRQGHNRHLRSQGVPPGMRIPLASYEEARRRTRRKNHPPTEETDDTENHPLDIPGSLKEFENDIKKYGLTQADVDVLKLMNNDLRSKFIEDRQKGIFKAKSDPAQSQKFLSQVFGTKVNSKPPVSNVIEQLKKHASEPLPTPHALEQHATPNHGTANTAITTAQKNGPHSKSPSSIEISSEHRSTTAEIDLTEATAKNATVVSTMNATGGADLGGSLKGNSLVRADVGNDNKGIGDIDKEDIAEDDYTSNSVAQTDVKTDSSETISDGNHEERPTTDTPRLVKEFQVKASNKTRKGYDTSCAHMDNQAPEIANGFVLSYELLEGTDSQMLRVTYRCDPDYMFKYEHTSSLLCRLGEWVGESPQCIPDDDKEEEEK</sequence>
<feature type="disulfide bond" evidence="3">
    <location>
        <begin position="1302"/>
        <end position="1345"/>
    </location>
</feature>
<evidence type="ECO:0000313" key="7">
    <source>
        <dbReference type="Proteomes" id="UP000192247"/>
    </source>
</evidence>
<dbReference type="GO" id="GO:0090036">
    <property type="term" value="P:regulation of protein kinase C signaling"/>
    <property type="evidence" value="ECO:0007669"/>
    <property type="project" value="TreeGrafter"/>
</dbReference>
<feature type="domain" description="Sushi" evidence="5">
    <location>
        <begin position="318"/>
        <end position="380"/>
    </location>
</feature>
<dbReference type="InterPro" id="IPR000436">
    <property type="entry name" value="Sushi_SCR_CCP_dom"/>
</dbReference>
<dbReference type="GO" id="GO:0005783">
    <property type="term" value="C:endoplasmic reticulum"/>
    <property type="evidence" value="ECO:0007669"/>
    <property type="project" value="TreeGrafter"/>
</dbReference>
<keyword evidence="3" id="KW-0768">Sushi</keyword>
<feature type="domain" description="Sushi" evidence="5">
    <location>
        <begin position="1300"/>
        <end position="1359"/>
    </location>
</feature>
<feature type="region of interest" description="Disordered" evidence="4">
    <location>
        <begin position="1652"/>
        <end position="1685"/>
    </location>
</feature>
<dbReference type="InterPro" id="IPR051277">
    <property type="entry name" value="SEZ6_CSMD_C4BPB_Regulators"/>
</dbReference>